<dbReference type="AlphaFoldDB" id="E8LL24"/>
<keyword evidence="5" id="KW-0408">Iron</keyword>
<keyword evidence="11" id="KW-1185">Reference proteome</keyword>
<dbReference type="STRING" id="762983.HMPREF9444_01430"/>
<evidence type="ECO:0000256" key="3">
    <source>
        <dbReference type="ARBA" id="ARBA00022691"/>
    </source>
</evidence>
<dbReference type="HOGENOM" id="CLU_009273_10_0_6"/>
<keyword evidence="6" id="KW-0411">Iron-sulfur</keyword>
<evidence type="ECO:0000256" key="4">
    <source>
        <dbReference type="ARBA" id="ARBA00022723"/>
    </source>
</evidence>
<dbReference type="EC" id="1.1.99.-" evidence="10"/>
<comment type="caution">
    <text evidence="10">The sequence shown here is derived from an EMBL/GenBank/DDBJ whole genome shotgun (WGS) entry which is preliminary data.</text>
</comment>
<dbReference type="Pfam" id="PF04055">
    <property type="entry name" value="Radical_SAM"/>
    <property type="match status" value="1"/>
</dbReference>
<dbReference type="InterPro" id="IPR047207">
    <property type="entry name" value="SPASM_anSME"/>
</dbReference>
<proteinExistence type="inferred from homology"/>
<dbReference type="InterPro" id="IPR013785">
    <property type="entry name" value="Aldolase_TIM"/>
</dbReference>
<dbReference type="NCBIfam" id="TIGR03942">
    <property type="entry name" value="sulfatase_rSAM"/>
    <property type="match status" value="1"/>
</dbReference>
<keyword evidence="3" id="KW-0949">S-adenosyl-L-methionine</keyword>
<dbReference type="GO" id="GO:0046872">
    <property type="term" value="F:metal ion binding"/>
    <property type="evidence" value="ECO:0007669"/>
    <property type="project" value="UniProtKB-KW"/>
</dbReference>
<dbReference type="Pfam" id="PF13186">
    <property type="entry name" value="SPASM"/>
    <property type="match status" value="1"/>
</dbReference>
<comment type="similarity">
    <text evidence="7">Belongs to the radical SAM superfamily. Anaerobic sulfatase-maturating enzyme family.</text>
</comment>
<evidence type="ECO:0000256" key="6">
    <source>
        <dbReference type="ARBA" id="ARBA00023014"/>
    </source>
</evidence>
<sequence>MSDQVLEKYIKNYINSNPQRQISFIWQGGEPTLCGLDFFKKAVALEQKYANGKKIYNSLQTNGLLINQEWCDFFKEHDFLVGISIDGPQEIHDKRRKDHHGKGTFSQVINSINRLIQTEVEFNTLTVINKANVHKGADVYAFLKEIGSKQMQFIPLTGVEETITPADYGRFMIDIFNSWYPQDIGKIFIQHIEQWFMAYANISPTLCIFRPYCGDQLIIEQNGDIFSCDHFVDQEHRLGNIREEPLLSLINKLPQVQFGLSKAALPACCRTCNFLKYCNGGCPKHRVTNEKGEKVNQFCDAYKQALTYMLPYFAKIYQSLSAK</sequence>
<evidence type="ECO:0000313" key="11">
    <source>
        <dbReference type="Proteomes" id="UP000018458"/>
    </source>
</evidence>
<comment type="cofactor">
    <cofactor evidence="1">
        <name>[4Fe-4S] cluster</name>
        <dbReference type="ChEBI" id="CHEBI:49883"/>
    </cofactor>
</comment>
<gene>
    <name evidence="10" type="ORF">HMPREF9444_01430</name>
</gene>
<feature type="domain" description="Radical SAM core" evidence="8">
    <location>
        <begin position="4"/>
        <end position="138"/>
    </location>
</feature>
<keyword evidence="10" id="KW-0560">Oxidoreductase</keyword>
<dbReference type="PANTHER" id="PTHR43273">
    <property type="entry name" value="ANAEROBIC SULFATASE-MATURATING ENZYME HOMOLOG ASLB-RELATED"/>
    <property type="match status" value="1"/>
</dbReference>
<dbReference type="InterPro" id="IPR023867">
    <property type="entry name" value="Sulphatase_maturase_rSAM"/>
</dbReference>
<evidence type="ECO:0000313" key="10">
    <source>
        <dbReference type="EMBL" id="EFY06786.1"/>
    </source>
</evidence>
<evidence type="ECO:0000256" key="7">
    <source>
        <dbReference type="ARBA" id="ARBA00023601"/>
    </source>
</evidence>
<dbReference type="Gene3D" id="3.20.20.70">
    <property type="entry name" value="Aldolase class I"/>
    <property type="match status" value="1"/>
</dbReference>
<feature type="domain" description="4Fe4S-binding SPASM" evidence="9">
    <location>
        <begin position="214"/>
        <end position="273"/>
    </location>
</feature>
<dbReference type="NCBIfam" id="TIGR04085">
    <property type="entry name" value="rSAM_more_4Fe4S"/>
    <property type="match status" value="1"/>
</dbReference>
<keyword evidence="2" id="KW-0004">4Fe-4S</keyword>
<dbReference type="PANTHER" id="PTHR43273:SF3">
    <property type="entry name" value="ANAEROBIC SULFATASE-MATURATING ENZYME HOMOLOG ASLB-RELATED"/>
    <property type="match status" value="1"/>
</dbReference>
<dbReference type="eggNOG" id="COG0641">
    <property type="taxonomic scope" value="Bacteria"/>
</dbReference>
<evidence type="ECO:0000256" key="5">
    <source>
        <dbReference type="ARBA" id="ARBA00023004"/>
    </source>
</evidence>
<dbReference type="Proteomes" id="UP000018458">
    <property type="component" value="Unassembled WGS sequence"/>
</dbReference>
<reference evidence="10 11" key="1">
    <citation type="submission" date="2011-01" db="EMBL/GenBank/DDBJ databases">
        <authorList>
            <person name="Weinstock G."/>
            <person name="Sodergren E."/>
            <person name="Clifton S."/>
            <person name="Fulton L."/>
            <person name="Fulton B."/>
            <person name="Courtney L."/>
            <person name="Fronick C."/>
            <person name="Harrison M."/>
            <person name="Strong C."/>
            <person name="Farmer C."/>
            <person name="Delahaunty K."/>
            <person name="Markovic C."/>
            <person name="Hall O."/>
            <person name="Minx P."/>
            <person name="Tomlinson C."/>
            <person name="Mitreva M."/>
            <person name="Hou S."/>
            <person name="Chen J."/>
            <person name="Wollam A."/>
            <person name="Pepin K.H."/>
            <person name="Johnson M."/>
            <person name="Bhonagiri V."/>
            <person name="Zhang X."/>
            <person name="Suruliraj S."/>
            <person name="Warren W."/>
            <person name="Chinwalla A."/>
            <person name="Mardis E.R."/>
            <person name="Wilson R.K."/>
        </authorList>
    </citation>
    <scope>NUCLEOTIDE SEQUENCE [LARGE SCALE GENOMIC DNA]</scope>
    <source>
        <strain evidence="11">DSM 22608 / JCM 16073 / KCTC 15190 / YIT 12066</strain>
    </source>
</reference>
<keyword evidence="4" id="KW-0479">Metal-binding</keyword>
<evidence type="ECO:0000259" key="8">
    <source>
        <dbReference type="Pfam" id="PF04055"/>
    </source>
</evidence>
<dbReference type="GO" id="GO:0016491">
    <property type="term" value="F:oxidoreductase activity"/>
    <property type="evidence" value="ECO:0007669"/>
    <property type="project" value="UniProtKB-KW"/>
</dbReference>
<dbReference type="SUPFAM" id="SSF102114">
    <property type="entry name" value="Radical SAM enzymes"/>
    <property type="match status" value="1"/>
</dbReference>
<dbReference type="CDD" id="cd21120">
    <property type="entry name" value="SPASM_anSME"/>
    <property type="match status" value="1"/>
</dbReference>
<dbReference type="EMBL" id="AEVO01000082">
    <property type="protein sequence ID" value="EFY06786.1"/>
    <property type="molecule type" value="Genomic_DNA"/>
</dbReference>
<dbReference type="InterPro" id="IPR058240">
    <property type="entry name" value="rSAM_sf"/>
</dbReference>
<protein>
    <submittedName>
        <fullName evidence="10">Anaerobic sulfatase maturase</fullName>
        <ecNumber evidence="10">1.1.99.-</ecNumber>
    </submittedName>
</protein>
<dbReference type="InterPro" id="IPR007197">
    <property type="entry name" value="rSAM"/>
</dbReference>
<accession>E8LL24</accession>
<dbReference type="GO" id="GO:0051539">
    <property type="term" value="F:4 iron, 4 sulfur cluster binding"/>
    <property type="evidence" value="ECO:0007669"/>
    <property type="project" value="UniProtKB-KW"/>
</dbReference>
<evidence type="ECO:0000256" key="1">
    <source>
        <dbReference type="ARBA" id="ARBA00001966"/>
    </source>
</evidence>
<evidence type="ECO:0000256" key="2">
    <source>
        <dbReference type="ARBA" id="ARBA00022485"/>
    </source>
</evidence>
<evidence type="ECO:0000259" key="9">
    <source>
        <dbReference type="Pfam" id="PF13186"/>
    </source>
</evidence>
<organism evidence="10 11">
    <name type="scientific">Succinatimonas hippei (strain DSM 22608 / JCM 16073 / KCTC 15190 / YIT 12066)</name>
    <dbReference type="NCBI Taxonomy" id="762983"/>
    <lineage>
        <taxon>Bacteria</taxon>
        <taxon>Pseudomonadati</taxon>
        <taxon>Pseudomonadota</taxon>
        <taxon>Gammaproteobacteria</taxon>
        <taxon>Aeromonadales</taxon>
        <taxon>Succinivibrionaceae</taxon>
        <taxon>Succinatimonas</taxon>
    </lineage>
</organism>
<dbReference type="InterPro" id="IPR023885">
    <property type="entry name" value="4Fe4S-binding_SPASM_dom"/>
</dbReference>
<name>E8LL24_SUCHY</name>